<dbReference type="eggNOG" id="KOG4160">
    <property type="taxonomic scope" value="Eukaryota"/>
</dbReference>
<evidence type="ECO:0000313" key="3">
    <source>
        <dbReference type="Proteomes" id="UP000029981"/>
    </source>
</evidence>
<evidence type="ECO:0000313" key="2">
    <source>
        <dbReference type="EMBL" id="KGN56176.1"/>
    </source>
</evidence>
<sequence length="85" mass="9564">MAAWSVRLQNKRRRENGYRDVSKTDNREGLVCRSVGAVGNEEEERNLGGGPGSFCGRTSTAARRNSQIRDTVINYLFLFSHLMLS</sequence>
<reference evidence="2 3" key="2">
    <citation type="journal article" date="2009" name="PLoS ONE">
        <title>An integrated genetic and cytogenetic map of the cucumber genome.</title>
        <authorList>
            <person name="Ren Y."/>
            <person name="Zhang Z."/>
            <person name="Liu J."/>
            <person name="Staub J.E."/>
            <person name="Han Y."/>
            <person name="Cheng Z."/>
            <person name="Li X."/>
            <person name="Lu J."/>
            <person name="Miao H."/>
            <person name="Kang H."/>
            <person name="Xie B."/>
            <person name="Gu X."/>
            <person name="Wang X."/>
            <person name="Du Y."/>
            <person name="Jin W."/>
            <person name="Huang S."/>
        </authorList>
    </citation>
    <scope>NUCLEOTIDE SEQUENCE [LARGE SCALE GENOMIC DNA]</scope>
    <source>
        <strain evidence="3">cv. 9930</strain>
    </source>
</reference>
<dbReference type="Proteomes" id="UP000029981">
    <property type="component" value="Chromosome 3"/>
</dbReference>
<dbReference type="Gramene" id="KGN56176">
    <property type="protein sequence ID" value="KGN56176"/>
    <property type="gene ID" value="Csa_3G088972"/>
</dbReference>
<dbReference type="EMBL" id="CM002924">
    <property type="protein sequence ID" value="KGN56176.1"/>
    <property type="molecule type" value="Genomic_DNA"/>
</dbReference>
<gene>
    <name evidence="2" type="ORF">Csa_3G088972</name>
</gene>
<evidence type="ECO:0000256" key="1">
    <source>
        <dbReference type="SAM" id="MobiDB-lite"/>
    </source>
</evidence>
<reference evidence="2 3" key="3">
    <citation type="journal article" date="2010" name="BMC Genomics">
        <title>Transcriptome sequencing and comparative analysis of cucumber flowers with different sex types.</title>
        <authorList>
            <person name="Guo S."/>
            <person name="Zheng Y."/>
            <person name="Joung J.G."/>
            <person name="Liu S."/>
            <person name="Zhang Z."/>
            <person name="Crasta O.R."/>
            <person name="Sobral B.W."/>
            <person name="Xu Y."/>
            <person name="Huang S."/>
            <person name="Fei Z."/>
        </authorList>
    </citation>
    <scope>NUCLEOTIDE SEQUENCE [LARGE SCALE GENOMIC DNA]</scope>
    <source>
        <strain evidence="3">cv. 9930</strain>
    </source>
</reference>
<protein>
    <submittedName>
        <fullName evidence="2">Uncharacterized protein</fullName>
    </submittedName>
</protein>
<reference evidence="2 3" key="1">
    <citation type="journal article" date="2009" name="Nat. Genet.">
        <title>The genome of the cucumber, Cucumis sativus L.</title>
        <authorList>
            <person name="Huang S."/>
            <person name="Li R."/>
            <person name="Zhang Z."/>
            <person name="Li L."/>
            <person name="Gu X."/>
            <person name="Fan W."/>
            <person name="Lucas W.J."/>
            <person name="Wang X."/>
            <person name="Xie B."/>
            <person name="Ni P."/>
            <person name="Ren Y."/>
            <person name="Zhu H."/>
            <person name="Li J."/>
            <person name="Lin K."/>
            <person name="Jin W."/>
            <person name="Fei Z."/>
            <person name="Li G."/>
            <person name="Staub J."/>
            <person name="Kilian A."/>
            <person name="van der Vossen E.A."/>
            <person name="Wu Y."/>
            <person name="Guo J."/>
            <person name="He J."/>
            <person name="Jia Z."/>
            <person name="Ren Y."/>
            <person name="Tian G."/>
            <person name="Lu Y."/>
            <person name="Ruan J."/>
            <person name="Qian W."/>
            <person name="Wang M."/>
            <person name="Huang Q."/>
            <person name="Li B."/>
            <person name="Xuan Z."/>
            <person name="Cao J."/>
            <person name="Asan"/>
            <person name="Wu Z."/>
            <person name="Zhang J."/>
            <person name="Cai Q."/>
            <person name="Bai Y."/>
            <person name="Zhao B."/>
            <person name="Han Y."/>
            <person name="Li Y."/>
            <person name="Li X."/>
            <person name="Wang S."/>
            <person name="Shi Q."/>
            <person name="Liu S."/>
            <person name="Cho W.K."/>
            <person name="Kim J.Y."/>
            <person name="Xu Y."/>
            <person name="Heller-Uszynska K."/>
            <person name="Miao H."/>
            <person name="Cheng Z."/>
            <person name="Zhang S."/>
            <person name="Wu J."/>
            <person name="Yang Y."/>
            <person name="Kang H."/>
            <person name="Li M."/>
            <person name="Liang H."/>
            <person name="Ren X."/>
            <person name="Shi Z."/>
            <person name="Wen M."/>
            <person name="Jian M."/>
            <person name="Yang H."/>
            <person name="Zhang G."/>
            <person name="Yang Z."/>
            <person name="Chen R."/>
            <person name="Liu S."/>
            <person name="Li J."/>
            <person name="Ma L."/>
            <person name="Liu H."/>
            <person name="Zhou Y."/>
            <person name="Zhao J."/>
            <person name="Fang X."/>
            <person name="Li G."/>
            <person name="Fang L."/>
            <person name="Li Y."/>
            <person name="Liu D."/>
            <person name="Zheng H."/>
            <person name="Zhang Y."/>
            <person name="Qin N."/>
            <person name="Li Z."/>
            <person name="Yang G."/>
            <person name="Yang S."/>
            <person name="Bolund L."/>
            <person name="Kristiansen K."/>
            <person name="Zheng H."/>
            <person name="Li S."/>
            <person name="Zhang X."/>
            <person name="Yang H."/>
            <person name="Wang J."/>
            <person name="Sun R."/>
            <person name="Zhang B."/>
            <person name="Jiang S."/>
            <person name="Wang J."/>
            <person name="Du Y."/>
            <person name="Li S."/>
        </authorList>
    </citation>
    <scope>NUCLEOTIDE SEQUENCE [LARGE SCALE GENOMIC DNA]</scope>
    <source>
        <strain evidence="3">cv. 9930</strain>
    </source>
</reference>
<dbReference type="AlphaFoldDB" id="A0A0A0L7S2"/>
<feature type="region of interest" description="Disordered" evidence="1">
    <location>
        <begin position="41"/>
        <end position="61"/>
    </location>
</feature>
<proteinExistence type="predicted"/>
<feature type="region of interest" description="Disordered" evidence="1">
    <location>
        <begin position="1"/>
        <end position="22"/>
    </location>
</feature>
<keyword evidence="3" id="KW-1185">Reference proteome</keyword>
<organism evidence="2 3">
    <name type="scientific">Cucumis sativus</name>
    <name type="common">Cucumber</name>
    <dbReference type="NCBI Taxonomy" id="3659"/>
    <lineage>
        <taxon>Eukaryota</taxon>
        <taxon>Viridiplantae</taxon>
        <taxon>Streptophyta</taxon>
        <taxon>Embryophyta</taxon>
        <taxon>Tracheophyta</taxon>
        <taxon>Spermatophyta</taxon>
        <taxon>Magnoliopsida</taxon>
        <taxon>eudicotyledons</taxon>
        <taxon>Gunneridae</taxon>
        <taxon>Pentapetalae</taxon>
        <taxon>rosids</taxon>
        <taxon>fabids</taxon>
        <taxon>Cucurbitales</taxon>
        <taxon>Cucurbitaceae</taxon>
        <taxon>Benincaseae</taxon>
        <taxon>Cucumis</taxon>
    </lineage>
</organism>
<reference evidence="2 3" key="4">
    <citation type="journal article" date="2011" name="BMC Genomics">
        <title>RNA-Seq improves annotation of protein-coding genes in the cucumber genome.</title>
        <authorList>
            <person name="Li Z."/>
            <person name="Zhang Z."/>
            <person name="Yan P."/>
            <person name="Huang S."/>
            <person name="Fei Z."/>
            <person name="Lin K."/>
        </authorList>
    </citation>
    <scope>NUCLEOTIDE SEQUENCE [LARGE SCALE GENOMIC DNA]</scope>
    <source>
        <strain evidence="3">cv. 9930</strain>
    </source>
</reference>
<accession>A0A0A0L7S2</accession>
<name>A0A0A0L7S2_CUCSA</name>